<organism evidence="2 3">
    <name type="scientific">Escherichia coli</name>
    <dbReference type="NCBI Taxonomy" id="562"/>
    <lineage>
        <taxon>Bacteria</taxon>
        <taxon>Pseudomonadati</taxon>
        <taxon>Pseudomonadota</taxon>
        <taxon>Gammaproteobacteria</taxon>
        <taxon>Enterobacterales</taxon>
        <taxon>Enterobacteriaceae</taxon>
        <taxon>Escherichia</taxon>
    </lineage>
</organism>
<accession>A0A2U2VAS7</accession>
<protein>
    <recommendedName>
        <fullName evidence="1">Integrase catalytic domain-containing protein</fullName>
    </recommendedName>
</protein>
<gene>
    <name evidence="2" type="ORF">DD762_13605</name>
</gene>
<name>A0A2U2VAS7_ECOLX</name>
<dbReference type="InterPro" id="IPR001584">
    <property type="entry name" value="Integrase_cat-core"/>
</dbReference>
<dbReference type="AlphaFoldDB" id="A0A2U2VAS7"/>
<comment type="caution">
    <text evidence="2">The sequence shown here is derived from an EMBL/GenBank/DDBJ whole genome shotgun (WGS) entry which is preliminary data.</text>
</comment>
<evidence type="ECO:0000313" key="2">
    <source>
        <dbReference type="EMBL" id="PWH60341.1"/>
    </source>
</evidence>
<dbReference type="Pfam" id="PF13333">
    <property type="entry name" value="rve_2"/>
    <property type="match status" value="1"/>
</dbReference>
<evidence type="ECO:0000259" key="1">
    <source>
        <dbReference type="Pfam" id="PF13333"/>
    </source>
</evidence>
<feature type="domain" description="Integrase catalytic" evidence="1">
    <location>
        <begin position="1"/>
        <end position="33"/>
    </location>
</feature>
<dbReference type="GO" id="GO:0015074">
    <property type="term" value="P:DNA integration"/>
    <property type="evidence" value="ECO:0007669"/>
    <property type="project" value="InterPro"/>
</dbReference>
<dbReference type="RefSeq" id="WP_139104315.1">
    <property type="nucleotide sequence ID" value="NZ_BAAGBA010000009.1"/>
</dbReference>
<reference evidence="2 3" key="1">
    <citation type="submission" date="2018-04" db="EMBL/GenBank/DDBJ databases">
        <title>Draft Genomic Sequencing Of Potential Extraintestinal Pathogenic Escherichia coli B8S56 Isolated from Retail Chicken Skin.</title>
        <authorList>
            <person name="Xu A."/>
            <person name="Tilman S."/>
            <person name="Wisser-Parker K."/>
            <person name="Scullen O.J."/>
            <person name="Sommers C."/>
        </authorList>
    </citation>
    <scope>NUCLEOTIDE SEQUENCE [LARGE SCALE GENOMIC DNA]</scope>
    <source>
        <strain evidence="2 3">B8S56</strain>
    </source>
</reference>
<proteinExistence type="predicted"/>
<sequence length="38" mass="4436">ELENAVNEYITYWNQKRIKLSLGGLSPVEYRTEHQKAG</sequence>
<dbReference type="EMBL" id="QEMT01000021">
    <property type="protein sequence ID" value="PWH60341.1"/>
    <property type="molecule type" value="Genomic_DNA"/>
</dbReference>
<dbReference type="Proteomes" id="UP000245761">
    <property type="component" value="Unassembled WGS sequence"/>
</dbReference>
<evidence type="ECO:0000313" key="3">
    <source>
        <dbReference type="Proteomes" id="UP000245761"/>
    </source>
</evidence>
<feature type="non-terminal residue" evidence="2">
    <location>
        <position position="1"/>
    </location>
</feature>